<keyword evidence="2" id="KW-1185">Reference proteome</keyword>
<proteinExistence type="predicted"/>
<reference evidence="1 2" key="2">
    <citation type="submission" date="2018-11" db="EMBL/GenBank/DDBJ databases">
        <authorList>
            <consortium name="Pathogen Informatics"/>
        </authorList>
    </citation>
    <scope>NUCLEOTIDE SEQUENCE [LARGE SCALE GENOMIC DNA]</scope>
    <source>
        <strain evidence="1 2">NST_G2</strain>
    </source>
</reference>
<dbReference type="EMBL" id="UYSU01014907">
    <property type="protein sequence ID" value="VDL88441.1"/>
    <property type="molecule type" value="Genomic_DNA"/>
</dbReference>
<dbReference type="Proteomes" id="UP000275846">
    <property type="component" value="Unassembled WGS sequence"/>
</dbReference>
<organism evidence="3">
    <name type="scientific">Schistocephalus solidus</name>
    <name type="common">Tapeworm</name>
    <dbReference type="NCBI Taxonomy" id="70667"/>
    <lineage>
        <taxon>Eukaryota</taxon>
        <taxon>Metazoa</taxon>
        <taxon>Spiralia</taxon>
        <taxon>Lophotrochozoa</taxon>
        <taxon>Platyhelminthes</taxon>
        <taxon>Cestoda</taxon>
        <taxon>Eucestoda</taxon>
        <taxon>Diphyllobothriidea</taxon>
        <taxon>Diphyllobothriidae</taxon>
        <taxon>Schistocephalus</taxon>
    </lineage>
</organism>
<protein>
    <submittedName>
        <fullName evidence="1 3">Uncharacterized protein</fullName>
    </submittedName>
</protein>
<evidence type="ECO:0000313" key="2">
    <source>
        <dbReference type="Proteomes" id="UP000275846"/>
    </source>
</evidence>
<sequence>MQGQSHGETANSASTLTFTASGHDSSSTLAFFNNLAGSALGWQNSMEEFGSKRLQEVRDAGDYAETVLPPTSVVEAETEELLPRSLLLAGRVDGHMILSLHSFLFPLPDYPASSSSSSSPTYTPFR</sequence>
<gene>
    <name evidence="1" type="ORF">SSLN_LOCUS2056</name>
</gene>
<accession>A0A183SCV8</accession>
<evidence type="ECO:0000313" key="3">
    <source>
        <dbReference type="WBParaSite" id="SSLN_0000212601-mRNA-1"/>
    </source>
</evidence>
<dbReference type="WBParaSite" id="SSLN_0000212601-mRNA-1">
    <property type="protein sequence ID" value="SSLN_0000212601-mRNA-1"/>
    <property type="gene ID" value="SSLN_0000212601"/>
</dbReference>
<evidence type="ECO:0000313" key="1">
    <source>
        <dbReference type="EMBL" id="VDL88441.1"/>
    </source>
</evidence>
<reference evidence="3" key="1">
    <citation type="submission" date="2016-06" db="UniProtKB">
        <authorList>
            <consortium name="WormBaseParasite"/>
        </authorList>
    </citation>
    <scope>IDENTIFICATION</scope>
</reference>
<dbReference type="AlphaFoldDB" id="A0A183SCV8"/>
<name>A0A183SCV8_SCHSO</name>